<dbReference type="RefSeq" id="XP_053762152.1">
    <property type="nucleotide sequence ID" value="XM_053906177.1"/>
</dbReference>
<dbReference type="Proteomes" id="UP001165780">
    <property type="component" value="Unplaced"/>
</dbReference>
<keyword evidence="3" id="KW-1133">Transmembrane helix</keyword>
<feature type="region of interest" description="Disordered" evidence="6">
    <location>
        <begin position="88"/>
        <end position="111"/>
    </location>
</feature>
<evidence type="ECO:0000256" key="6">
    <source>
        <dbReference type="SAM" id="MobiDB-lite"/>
    </source>
</evidence>
<feature type="compositionally biased region" description="Polar residues" evidence="6">
    <location>
        <begin position="16"/>
        <end position="33"/>
    </location>
</feature>
<evidence type="ECO:0000256" key="5">
    <source>
        <dbReference type="ARBA" id="ARBA00023136"/>
    </source>
</evidence>
<reference evidence="8" key="1">
    <citation type="submission" date="2025-08" db="UniProtKB">
        <authorList>
            <consortium name="RefSeq"/>
        </authorList>
    </citation>
    <scope>IDENTIFICATION</scope>
    <source>
        <tissue evidence="8">Whole blood</tissue>
    </source>
</reference>
<keyword evidence="5" id="KW-0472">Membrane</keyword>
<keyword evidence="4" id="KW-0675">Receptor</keyword>
<evidence type="ECO:0000256" key="1">
    <source>
        <dbReference type="ARBA" id="ARBA00004370"/>
    </source>
</evidence>
<dbReference type="Gene3D" id="1.20.1070.10">
    <property type="entry name" value="Rhodopsin 7-helix transmembrane proteins"/>
    <property type="match status" value="1"/>
</dbReference>
<keyword evidence="4" id="KW-0297">G-protein coupled receptor</keyword>
<comment type="subcellular location">
    <subcellularLocation>
        <location evidence="1">Membrane</location>
    </subcellularLocation>
</comment>
<dbReference type="AlphaFoldDB" id="A0A9W2VU29"/>
<keyword evidence="4" id="KW-0807">Transducer</keyword>
<organism evidence="7 8">
    <name type="scientific">Panthera pardus</name>
    <name type="common">Leopard</name>
    <name type="synonym">Felis pardus</name>
    <dbReference type="NCBI Taxonomy" id="9691"/>
    <lineage>
        <taxon>Eukaryota</taxon>
        <taxon>Metazoa</taxon>
        <taxon>Chordata</taxon>
        <taxon>Craniata</taxon>
        <taxon>Vertebrata</taxon>
        <taxon>Euteleostomi</taxon>
        <taxon>Mammalia</taxon>
        <taxon>Eutheria</taxon>
        <taxon>Laurasiatheria</taxon>
        <taxon>Carnivora</taxon>
        <taxon>Feliformia</taxon>
        <taxon>Felidae</taxon>
        <taxon>Pantherinae</taxon>
        <taxon>Panthera</taxon>
    </lineage>
</organism>
<dbReference type="SUPFAM" id="SSF81321">
    <property type="entry name" value="Family A G protein-coupled receptor-like"/>
    <property type="match status" value="1"/>
</dbReference>
<dbReference type="InterPro" id="IPR000276">
    <property type="entry name" value="GPCR_Rhodpsn"/>
</dbReference>
<evidence type="ECO:0000256" key="3">
    <source>
        <dbReference type="ARBA" id="ARBA00022989"/>
    </source>
</evidence>
<dbReference type="GeneID" id="109270632"/>
<dbReference type="GO" id="GO:0004930">
    <property type="term" value="F:G protein-coupled receptor activity"/>
    <property type="evidence" value="ECO:0007669"/>
    <property type="project" value="UniProtKB-KW"/>
</dbReference>
<feature type="region of interest" description="Disordered" evidence="6">
    <location>
        <begin position="1"/>
        <end position="63"/>
    </location>
</feature>
<keyword evidence="7" id="KW-1185">Reference proteome</keyword>
<proteinExistence type="predicted"/>
<evidence type="ECO:0000313" key="7">
    <source>
        <dbReference type="Proteomes" id="UP001165780"/>
    </source>
</evidence>
<sequence>MDSQPLGPLPPLPAVSDSSHPSPLATPRSQLLPSQPAVPNQAPRPRPRPRCSGPSPLVVPTLQARGPVPSVPALSWLQAAVSPPHFLPLRPLDPHRPGAGSSRAPPAHGLPSPAAGIPATYSMEPNASGNACVTGLGLQSGLHSGRHAGHFSAPVAALLAALRALLELATVLGNSLIVVVFAVDRSLRSSGNFLLNLAVADLLVGDLQSSEGHDQEYCFRVGGWWHSSSMDLPSSVGHMWPKGASCLGGSAMLSSSTTGTS</sequence>
<evidence type="ECO:0000256" key="2">
    <source>
        <dbReference type="ARBA" id="ARBA00022692"/>
    </source>
</evidence>
<dbReference type="GO" id="GO:0016020">
    <property type="term" value="C:membrane"/>
    <property type="evidence" value="ECO:0007669"/>
    <property type="project" value="UniProtKB-SubCell"/>
</dbReference>
<keyword evidence="2" id="KW-0812">Transmembrane</keyword>
<protein>
    <submittedName>
        <fullName evidence="8">Proline-rich protein 36-like</fullName>
    </submittedName>
</protein>
<gene>
    <name evidence="8" type="primary">LOC109270632</name>
</gene>
<name>A0A9W2VU29_PANPR</name>
<evidence type="ECO:0000256" key="4">
    <source>
        <dbReference type="ARBA" id="ARBA00023040"/>
    </source>
</evidence>
<dbReference type="PRINTS" id="PR00237">
    <property type="entry name" value="GPCRRHODOPSN"/>
</dbReference>
<evidence type="ECO:0000313" key="8">
    <source>
        <dbReference type="RefSeq" id="XP_053762152.1"/>
    </source>
</evidence>
<accession>A0A9W2VU29</accession>